<dbReference type="EMBL" id="JARK01000423">
    <property type="protein sequence ID" value="EYC37126.1"/>
    <property type="molecule type" value="Genomic_DNA"/>
</dbReference>
<keyword evidence="2" id="KW-1185">Reference proteome</keyword>
<dbReference type="AlphaFoldDB" id="A0A016WC10"/>
<dbReference type="InterPro" id="IPR036397">
    <property type="entry name" value="RNaseH_sf"/>
</dbReference>
<organism evidence="1 2">
    <name type="scientific">Ancylostoma ceylanicum</name>
    <dbReference type="NCBI Taxonomy" id="53326"/>
    <lineage>
        <taxon>Eukaryota</taxon>
        <taxon>Metazoa</taxon>
        <taxon>Ecdysozoa</taxon>
        <taxon>Nematoda</taxon>
        <taxon>Chromadorea</taxon>
        <taxon>Rhabditida</taxon>
        <taxon>Rhabditina</taxon>
        <taxon>Rhabditomorpha</taxon>
        <taxon>Strongyloidea</taxon>
        <taxon>Ancylostomatidae</taxon>
        <taxon>Ancylostomatinae</taxon>
        <taxon>Ancylostoma</taxon>
    </lineage>
</organism>
<accession>A0A016WC10</accession>
<name>A0A016WC10_9BILA</name>
<dbReference type="Pfam" id="PF01359">
    <property type="entry name" value="Transposase_1"/>
    <property type="match status" value="1"/>
</dbReference>
<proteinExistence type="predicted"/>
<reference evidence="2" key="1">
    <citation type="journal article" date="2015" name="Nat. Genet.">
        <title>The genome and transcriptome of the zoonotic hookworm Ancylostoma ceylanicum identify infection-specific gene families.</title>
        <authorList>
            <person name="Schwarz E.M."/>
            <person name="Hu Y."/>
            <person name="Antoshechkin I."/>
            <person name="Miller M.M."/>
            <person name="Sternberg P.W."/>
            <person name="Aroian R.V."/>
        </authorList>
    </citation>
    <scope>NUCLEOTIDE SEQUENCE</scope>
    <source>
        <strain evidence="2">HY135</strain>
    </source>
</reference>
<dbReference type="Gene3D" id="3.30.420.10">
    <property type="entry name" value="Ribonuclease H-like superfamily/Ribonuclease H"/>
    <property type="match status" value="1"/>
</dbReference>
<evidence type="ECO:0000313" key="2">
    <source>
        <dbReference type="Proteomes" id="UP000024635"/>
    </source>
</evidence>
<dbReference type="OrthoDB" id="5863303at2759"/>
<comment type="caution">
    <text evidence="1">The sequence shown here is derived from an EMBL/GenBank/DDBJ whole genome shotgun (WGS) entry which is preliminary data.</text>
</comment>
<evidence type="ECO:0000313" key="1">
    <source>
        <dbReference type="EMBL" id="EYC37126.1"/>
    </source>
</evidence>
<gene>
    <name evidence="1" type="primary">Acey_s0823.g2540</name>
    <name evidence="1" type="ORF">Y032_0823g2540</name>
</gene>
<protein>
    <submittedName>
        <fullName evidence="1">Uncharacterized protein</fullName>
    </submittedName>
</protein>
<dbReference type="GO" id="GO:0003676">
    <property type="term" value="F:nucleic acid binding"/>
    <property type="evidence" value="ECO:0007669"/>
    <property type="project" value="InterPro"/>
</dbReference>
<dbReference type="Proteomes" id="UP000024635">
    <property type="component" value="Unassembled WGS sequence"/>
</dbReference>
<dbReference type="InterPro" id="IPR001888">
    <property type="entry name" value="Transposase_1"/>
</dbReference>
<sequence>MLCIWWSVHRVQCWKLLAEKPTVTADVYFERLRNLKANLKNVRPQQHKVYFYHDSVRPPIARTTNAELMKTPSSTKPGYASLYDTFSTDFFLYLHPPIYCEAVFLCFLERPTATAKGLQNLDIIRACDNSLRFLPLEQIVYHFEGGHSNRNSV</sequence>